<dbReference type="SUPFAM" id="SSF48317">
    <property type="entry name" value="Acid phosphatase/Vanadium-dependent haloperoxidase"/>
    <property type="match status" value="1"/>
</dbReference>
<feature type="transmembrane region" description="Helical" evidence="1">
    <location>
        <begin position="52"/>
        <end position="76"/>
    </location>
</feature>
<feature type="transmembrane region" description="Helical" evidence="1">
    <location>
        <begin position="179"/>
        <end position="205"/>
    </location>
</feature>
<feature type="transmembrane region" description="Helical" evidence="1">
    <location>
        <begin position="12"/>
        <end position="32"/>
    </location>
</feature>
<feature type="transmembrane region" description="Helical" evidence="1">
    <location>
        <begin position="156"/>
        <end position="173"/>
    </location>
</feature>
<sequence>MNWHIERLGYRLLCCLLGWGTVGIIYKLTANYQMHGYSQAKILPPSFIDEWIIFSSSGVWLYLSFFLLIPLAYLFCPLFRVRWLMFVMQGCALLSGVVYLLYPTTLDYPSVTGERISDHVLRYLIAIDSPQNCLPSLHASLTVLSVYALWQRKQKFWRLLWVTWGVLIGFSIIQLRRHLLIDLVAGILTAIAISILYLIILRIIAIRAYCS</sequence>
<gene>
    <name evidence="3" type="ORF">FE392_06160</name>
</gene>
<dbReference type="RefSeq" id="WP_319929347.1">
    <property type="nucleotide sequence ID" value="NZ_VCDN01000019.1"/>
</dbReference>
<dbReference type="InterPro" id="IPR036938">
    <property type="entry name" value="PAP2/HPO_sf"/>
</dbReference>
<keyword evidence="4" id="KW-1185">Reference proteome</keyword>
<dbReference type="InterPro" id="IPR000326">
    <property type="entry name" value="PAP2/HPO"/>
</dbReference>
<organism evidence="3 4">
    <name type="scientific">Xenorhabdus santafensis</name>
    <dbReference type="NCBI Taxonomy" id="2582833"/>
    <lineage>
        <taxon>Bacteria</taxon>
        <taxon>Pseudomonadati</taxon>
        <taxon>Pseudomonadota</taxon>
        <taxon>Gammaproteobacteria</taxon>
        <taxon>Enterobacterales</taxon>
        <taxon>Morganellaceae</taxon>
        <taxon>Xenorhabdus</taxon>
    </lineage>
</organism>
<dbReference type="Gene3D" id="1.20.144.10">
    <property type="entry name" value="Phosphatidic acid phosphatase type 2/haloperoxidase"/>
    <property type="match status" value="1"/>
</dbReference>
<keyword evidence="1" id="KW-0812">Transmembrane</keyword>
<name>A0ABU4S802_9GAMM</name>
<protein>
    <submittedName>
        <fullName evidence="3">Inositol phosphorylceramide synthase</fullName>
    </submittedName>
</protein>
<evidence type="ECO:0000256" key="1">
    <source>
        <dbReference type="SAM" id="Phobius"/>
    </source>
</evidence>
<evidence type="ECO:0000313" key="4">
    <source>
        <dbReference type="Proteomes" id="UP001271890"/>
    </source>
</evidence>
<comment type="caution">
    <text evidence="3">The sequence shown here is derived from an EMBL/GenBank/DDBJ whole genome shotgun (WGS) entry which is preliminary data.</text>
</comment>
<keyword evidence="1" id="KW-1133">Transmembrane helix</keyword>
<feature type="transmembrane region" description="Helical" evidence="1">
    <location>
        <begin position="83"/>
        <end position="102"/>
    </location>
</feature>
<keyword evidence="1" id="KW-0472">Membrane</keyword>
<reference evidence="4" key="1">
    <citation type="journal article" date="2024" name="Toxins">
        <title>Genome Sequence Analysis of Native Xenorhabdus Strains Isolated from Entomopathogenic Nematodes in Argentina.</title>
        <authorList>
            <person name="Palma L."/>
            <person name="Frizzo L."/>
            <person name="Kaiser S."/>
            <person name="Berry C."/>
            <person name="Caballero P."/>
            <person name="Bode H.B."/>
            <person name="Del Valle E.E."/>
        </authorList>
    </citation>
    <scope>NUCLEOTIDE SEQUENCE [LARGE SCALE GENOMIC DNA]</scope>
    <source>
        <strain evidence="4">12</strain>
    </source>
</reference>
<evidence type="ECO:0000313" key="3">
    <source>
        <dbReference type="EMBL" id="MDX7986915.1"/>
    </source>
</evidence>
<feature type="transmembrane region" description="Helical" evidence="1">
    <location>
        <begin position="129"/>
        <end position="149"/>
    </location>
</feature>
<proteinExistence type="predicted"/>
<feature type="domain" description="Phosphatidic acid phosphatase type 2/haloperoxidase" evidence="2">
    <location>
        <begin position="131"/>
        <end position="199"/>
    </location>
</feature>
<evidence type="ECO:0000259" key="2">
    <source>
        <dbReference type="Pfam" id="PF01569"/>
    </source>
</evidence>
<dbReference type="EMBL" id="VCDN01000019">
    <property type="protein sequence ID" value="MDX7986915.1"/>
    <property type="molecule type" value="Genomic_DNA"/>
</dbReference>
<dbReference type="Proteomes" id="UP001271890">
    <property type="component" value="Unassembled WGS sequence"/>
</dbReference>
<dbReference type="CDD" id="cd03386">
    <property type="entry name" value="PAP2_Aur1_like"/>
    <property type="match status" value="1"/>
</dbReference>
<accession>A0ABU4S802</accession>
<dbReference type="Pfam" id="PF01569">
    <property type="entry name" value="PAP2"/>
    <property type="match status" value="1"/>
</dbReference>